<sequence>MFFVMVQNTGSNPADPLGFWRDFHIPNYQKTGLFSRRGCIVHQSCKANRLTTQNCHASRQICIPWSYAGKNGALFNGRNPELFQSPNYHRGFVPAGYRRMPDSDTA</sequence>
<evidence type="ECO:0000313" key="2">
    <source>
        <dbReference type="Proteomes" id="UP000233597"/>
    </source>
</evidence>
<organism evidence="1 2">
    <name type="scientific">Thalassospira marina</name>
    <dbReference type="NCBI Taxonomy" id="2048283"/>
    <lineage>
        <taxon>Bacteria</taxon>
        <taxon>Pseudomonadati</taxon>
        <taxon>Pseudomonadota</taxon>
        <taxon>Alphaproteobacteria</taxon>
        <taxon>Rhodospirillales</taxon>
        <taxon>Thalassospiraceae</taxon>
        <taxon>Thalassospira</taxon>
    </lineage>
</organism>
<reference evidence="1 2" key="1">
    <citation type="submission" date="2017-09" db="EMBL/GenBank/DDBJ databases">
        <title>Biodiversity and function of Thalassospira species in the particle-attached aromatic-hydrocarbon-degrading consortia from the surface seawater of the South China Sea.</title>
        <authorList>
            <person name="Dong C."/>
            <person name="Liu R."/>
            <person name="Shao Z."/>
        </authorList>
    </citation>
    <scope>NUCLEOTIDE SEQUENCE [LARGE SCALE GENOMIC DNA]</scope>
    <source>
        <strain evidence="1 2">CSC1P2</strain>
    </source>
</reference>
<gene>
    <name evidence="1" type="ORF">COO20_16695</name>
</gene>
<protein>
    <submittedName>
        <fullName evidence="1">Uncharacterized protein</fullName>
    </submittedName>
</protein>
<dbReference type="AlphaFoldDB" id="A0A2N3KQX7"/>
<dbReference type="EMBL" id="NWTK01000011">
    <property type="protein sequence ID" value="PKR52935.1"/>
    <property type="molecule type" value="Genomic_DNA"/>
</dbReference>
<proteinExistence type="predicted"/>
<name>A0A2N3KQX7_9PROT</name>
<accession>A0A2N3KQX7</accession>
<comment type="caution">
    <text evidence="1">The sequence shown here is derived from an EMBL/GenBank/DDBJ whole genome shotgun (WGS) entry which is preliminary data.</text>
</comment>
<dbReference type="Proteomes" id="UP000233597">
    <property type="component" value="Unassembled WGS sequence"/>
</dbReference>
<evidence type="ECO:0000313" key="1">
    <source>
        <dbReference type="EMBL" id="PKR52935.1"/>
    </source>
</evidence>